<evidence type="ECO:0000256" key="3">
    <source>
        <dbReference type="SAM" id="MobiDB-lite"/>
    </source>
</evidence>
<accession>A0ABD3AT20</accession>
<dbReference type="InterPro" id="IPR004854">
    <property type="entry name" value="Ufd1-like"/>
</dbReference>
<proteinExistence type="inferred from homology"/>
<evidence type="ECO:0000259" key="5">
    <source>
        <dbReference type="Pfam" id="PF24842"/>
    </source>
</evidence>
<dbReference type="Gene3D" id="2.40.40.50">
    <property type="entry name" value="Ubiquitin fusion degradation protein UFD1, N-terminal domain"/>
    <property type="match status" value="1"/>
</dbReference>
<keyword evidence="7" id="KW-1185">Reference proteome</keyword>
<keyword evidence="2" id="KW-0833">Ubl conjugation pathway</keyword>
<organism evidence="6 7">
    <name type="scientific">Cinchona calisaya</name>
    <dbReference type="NCBI Taxonomy" id="153742"/>
    <lineage>
        <taxon>Eukaryota</taxon>
        <taxon>Viridiplantae</taxon>
        <taxon>Streptophyta</taxon>
        <taxon>Embryophyta</taxon>
        <taxon>Tracheophyta</taxon>
        <taxon>Spermatophyta</taxon>
        <taxon>Magnoliopsida</taxon>
        <taxon>eudicotyledons</taxon>
        <taxon>Gunneridae</taxon>
        <taxon>Pentapetalae</taxon>
        <taxon>asterids</taxon>
        <taxon>lamiids</taxon>
        <taxon>Gentianales</taxon>
        <taxon>Rubiaceae</taxon>
        <taxon>Cinchonoideae</taxon>
        <taxon>Cinchoneae</taxon>
        <taxon>Cinchona</taxon>
    </lineage>
</organism>
<dbReference type="InterPro" id="IPR042299">
    <property type="entry name" value="Ufd1-like_Nn"/>
</dbReference>
<dbReference type="Gene3D" id="3.10.330.10">
    <property type="match status" value="1"/>
</dbReference>
<dbReference type="Pfam" id="PF03152">
    <property type="entry name" value="UFD1_N1"/>
    <property type="match status" value="1"/>
</dbReference>
<dbReference type="PANTHER" id="PTHR12555">
    <property type="entry name" value="UBIQUITIN FUSION DEGRADATON PROTEIN 1"/>
    <property type="match status" value="1"/>
</dbReference>
<evidence type="ECO:0000313" key="7">
    <source>
        <dbReference type="Proteomes" id="UP001630127"/>
    </source>
</evidence>
<feature type="domain" description="Ubiquitin fusion degradation protein UFD1 N-terminal subdomain 2" evidence="5">
    <location>
        <begin position="126"/>
        <end position="201"/>
    </location>
</feature>
<dbReference type="AlphaFoldDB" id="A0ABD3AT20"/>
<dbReference type="PANTHER" id="PTHR12555:SF13">
    <property type="entry name" value="UBIQUITIN RECOGNITION FACTOR IN ER-ASSOCIATED DEGRADATION PROTEIN 1"/>
    <property type="match status" value="1"/>
</dbReference>
<dbReference type="InterPro" id="IPR055417">
    <property type="entry name" value="UFD1_N1"/>
</dbReference>
<evidence type="ECO:0000256" key="1">
    <source>
        <dbReference type="ARBA" id="ARBA00006043"/>
    </source>
</evidence>
<dbReference type="Proteomes" id="UP001630127">
    <property type="component" value="Unassembled WGS sequence"/>
</dbReference>
<evidence type="ECO:0000313" key="6">
    <source>
        <dbReference type="EMBL" id="KAL3534147.1"/>
    </source>
</evidence>
<dbReference type="EMBL" id="JBJUIK010000002">
    <property type="protein sequence ID" value="KAL3534147.1"/>
    <property type="molecule type" value="Genomic_DNA"/>
</dbReference>
<dbReference type="InterPro" id="IPR055418">
    <property type="entry name" value="UFD1_N2"/>
</dbReference>
<feature type="compositionally biased region" description="Basic and acidic residues" evidence="3">
    <location>
        <begin position="271"/>
        <end position="280"/>
    </location>
</feature>
<name>A0ABD3AT20_9GENT</name>
<reference evidence="6 7" key="1">
    <citation type="submission" date="2024-11" db="EMBL/GenBank/DDBJ databases">
        <title>A near-complete genome assembly of Cinchona calisaya.</title>
        <authorList>
            <person name="Lian D.C."/>
            <person name="Zhao X.W."/>
            <person name="Wei L."/>
        </authorList>
    </citation>
    <scope>NUCLEOTIDE SEQUENCE [LARGE SCALE GENOMIC DNA]</scope>
    <source>
        <tissue evidence="6">Nenye</tissue>
    </source>
</reference>
<dbReference type="Pfam" id="PF24842">
    <property type="entry name" value="UFD1_N2"/>
    <property type="match status" value="1"/>
</dbReference>
<feature type="compositionally biased region" description="Basic and acidic residues" evidence="3">
    <location>
        <begin position="224"/>
        <end position="238"/>
    </location>
</feature>
<feature type="region of interest" description="Disordered" evidence="3">
    <location>
        <begin position="220"/>
        <end position="241"/>
    </location>
</feature>
<sequence>MEDYYHNQGYHFDRSFEESYNCFPVSLIEDREYLEDGNRIIMPPSALERLANMQNIEYPIMFEIKKSTTDYSSDHHQQPQPKISHCGVLEFTADDGFVYLPEWMMKNLKLRPGSIVVLKYVKLLGGKFMKIQPHCTSFIQLPDDPKEILEKGLKNFACVTAGDTIMIVHEGKKYYIDVLETNPSNAISLVETDCEVDFAPPLDYKKPEKKPNKKSVVIASQNVQEKEPSISPTKDDHQQPMFRPFSGVARRLKEIEKKPTNSVVFAFNKDESQKVQEKETPSCPTEDDDQVQQPKFRPFTGVARRLDGQPVPTLAMAQDGPAVSRKRAGKLVFGSEEVCNQRSILKKGRIYEGVDNKEKATPINVEEKKFVPFTGRKYTLAD</sequence>
<protein>
    <recommendedName>
        <fullName evidence="8">Ubiquitin fusion degradaton protein</fullName>
    </recommendedName>
</protein>
<evidence type="ECO:0000256" key="2">
    <source>
        <dbReference type="ARBA" id="ARBA00022786"/>
    </source>
</evidence>
<feature type="domain" description="Ubiquitin fusion degradation protein UFD1 N-terminal subdomain 1" evidence="4">
    <location>
        <begin position="16"/>
        <end position="123"/>
    </location>
</feature>
<feature type="region of interest" description="Disordered" evidence="3">
    <location>
        <begin position="271"/>
        <end position="292"/>
    </location>
</feature>
<comment type="similarity">
    <text evidence="1">Belongs to the UFD1 family.</text>
</comment>
<evidence type="ECO:0000259" key="4">
    <source>
        <dbReference type="Pfam" id="PF03152"/>
    </source>
</evidence>
<gene>
    <name evidence="6" type="ORF">ACH5RR_002608</name>
</gene>
<comment type="caution">
    <text evidence="6">The sequence shown here is derived from an EMBL/GenBank/DDBJ whole genome shotgun (WGS) entry which is preliminary data.</text>
</comment>
<evidence type="ECO:0008006" key="8">
    <source>
        <dbReference type="Google" id="ProtNLM"/>
    </source>
</evidence>